<evidence type="ECO:0000256" key="2">
    <source>
        <dbReference type="SAM" id="Phobius"/>
    </source>
</evidence>
<dbReference type="GeneID" id="95394502"/>
<keyword evidence="4" id="KW-1185">Reference proteome</keyword>
<dbReference type="Proteomes" id="UP000579945">
    <property type="component" value="Unassembled WGS sequence"/>
</dbReference>
<organism evidence="3 4">
    <name type="scientific">Nonomuraea dietziae</name>
    <dbReference type="NCBI Taxonomy" id="65515"/>
    <lineage>
        <taxon>Bacteria</taxon>
        <taxon>Bacillati</taxon>
        <taxon>Actinomycetota</taxon>
        <taxon>Actinomycetes</taxon>
        <taxon>Streptosporangiales</taxon>
        <taxon>Streptosporangiaceae</taxon>
        <taxon>Nonomuraea</taxon>
    </lineage>
</organism>
<keyword evidence="2" id="KW-1133">Transmembrane helix</keyword>
<proteinExistence type="predicted"/>
<reference evidence="3 4" key="1">
    <citation type="submission" date="2020-08" db="EMBL/GenBank/DDBJ databases">
        <title>Sequencing the genomes of 1000 actinobacteria strains.</title>
        <authorList>
            <person name="Klenk H.-P."/>
        </authorList>
    </citation>
    <scope>NUCLEOTIDE SEQUENCE [LARGE SCALE GENOMIC DNA]</scope>
    <source>
        <strain evidence="3 4">DSM 44320</strain>
    </source>
</reference>
<protein>
    <submittedName>
        <fullName evidence="3">Uncharacterized protein</fullName>
    </submittedName>
</protein>
<evidence type="ECO:0000313" key="3">
    <source>
        <dbReference type="EMBL" id="MBB3732468.1"/>
    </source>
</evidence>
<comment type="caution">
    <text evidence="3">The sequence shown here is derived from an EMBL/GenBank/DDBJ whole genome shotgun (WGS) entry which is preliminary data.</text>
</comment>
<sequence>MRGSRAAPRVSRCVLLVLLAVGVCGMHTLGHLGHRSAASTGAAGMHAMAHGPAEPEGGEAGAAPMGAPMPGLDPTSICVAVLTSLLILLLVARRARARRTAGAAARPAWPGRGVARPPPEPTAVRLARLSVLRL</sequence>
<dbReference type="EMBL" id="JACIBV010000001">
    <property type="protein sequence ID" value="MBB3732468.1"/>
    <property type="molecule type" value="Genomic_DNA"/>
</dbReference>
<gene>
    <name evidence="3" type="ORF">FHR33_008328</name>
</gene>
<keyword evidence="2" id="KW-0812">Transmembrane</keyword>
<dbReference type="AlphaFoldDB" id="A0A7W5YBW1"/>
<dbReference type="RefSeq" id="WP_183659464.1">
    <property type="nucleotide sequence ID" value="NZ_JACIBV010000001.1"/>
</dbReference>
<accession>A0A7W5YBW1</accession>
<dbReference type="Pfam" id="PF19650">
    <property type="entry name" value="DUF6153"/>
    <property type="match status" value="1"/>
</dbReference>
<evidence type="ECO:0000256" key="1">
    <source>
        <dbReference type="SAM" id="MobiDB-lite"/>
    </source>
</evidence>
<keyword evidence="2" id="KW-0472">Membrane</keyword>
<feature type="transmembrane region" description="Helical" evidence="2">
    <location>
        <begin position="74"/>
        <end position="92"/>
    </location>
</feature>
<dbReference type="InterPro" id="IPR046151">
    <property type="entry name" value="DUF6153"/>
</dbReference>
<name>A0A7W5YBW1_9ACTN</name>
<feature type="region of interest" description="Disordered" evidence="1">
    <location>
        <begin position="43"/>
        <end position="66"/>
    </location>
</feature>
<evidence type="ECO:0000313" key="4">
    <source>
        <dbReference type="Proteomes" id="UP000579945"/>
    </source>
</evidence>